<gene>
    <name evidence="8" type="ORF">ACFFV7_20195</name>
</gene>
<feature type="signal peptide" evidence="7">
    <location>
        <begin position="1"/>
        <end position="19"/>
    </location>
</feature>
<reference evidence="8 9" key="1">
    <citation type="submission" date="2024-09" db="EMBL/GenBank/DDBJ databases">
        <authorList>
            <person name="Sun Q."/>
            <person name="Mori K."/>
        </authorList>
    </citation>
    <scope>NUCLEOTIDE SEQUENCE [LARGE SCALE GENOMIC DNA]</scope>
    <source>
        <strain evidence="8 9">CCM 3426</strain>
    </source>
</reference>
<keyword evidence="3 6" id="KW-0812">Transmembrane</keyword>
<keyword evidence="4 6" id="KW-1133">Transmembrane helix</keyword>
<evidence type="ECO:0000256" key="7">
    <source>
        <dbReference type="SAM" id="SignalP"/>
    </source>
</evidence>
<keyword evidence="5 6" id="KW-0472">Membrane</keyword>
<dbReference type="PIRSF" id="PIRSF005859">
    <property type="entry name" value="PBR"/>
    <property type="match status" value="1"/>
</dbReference>
<keyword evidence="9" id="KW-1185">Reference proteome</keyword>
<dbReference type="InterPro" id="IPR038330">
    <property type="entry name" value="TspO/MBR-related_sf"/>
</dbReference>
<evidence type="ECO:0000256" key="5">
    <source>
        <dbReference type="ARBA" id="ARBA00023136"/>
    </source>
</evidence>
<dbReference type="RefSeq" id="WP_189649385.1">
    <property type="nucleotide sequence ID" value="NZ_BMRC01000009.1"/>
</dbReference>
<comment type="similarity">
    <text evidence="2">Belongs to the TspO/BZRP family.</text>
</comment>
<evidence type="ECO:0000256" key="3">
    <source>
        <dbReference type="ARBA" id="ARBA00022692"/>
    </source>
</evidence>
<feature type="transmembrane region" description="Helical" evidence="6">
    <location>
        <begin position="46"/>
        <end position="67"/>
    </location>
</feature>
<evidence type="ECO:0000256" key="1">
    <source>
        <dbReference type="ARBA" id="ARBA00004141"/>
    </source>
</evidence>
<feature type="chain" id="PRO_5046555040" evidence="7">
    <location>
        <begin position="20"/>
        <end position="157"/>
    </location>
</feature>
<evidence type="ECO:0000256" key="4">
    <source>
        <dbReference type="ARBA" id="ARBA00022989"/>
    </source>
</evidence>
<protein>
    <submittedName>
        <fullName evidence="8">TspO/MBR family protein</fullName>
    </submittedName>
</protein>
<evidence type="ECO:0000313" key="8">
    <source>
        <dbReference type="EMBL" id="MFB9203520.1"/>
    </source>
</evidence>
<accession>A0ABV5IG52</accession>
<evidence type="ECO:0000256" key="2">
    <source>
        <dbReference type="ARBA" id="ARBA00007524"/>
    </source>
</evidence>
<comment type="subcellular location">
    <subcellularLocation>
        <location evidence="1">Membrane</location>
        <topology evidence="1">Multi-pass membrane protein</topology>
    </subcellularLocation>
</comment>
<dbReference type="CDD" id="cd15904">
    <property type="entry name" value="TSPO_MBR"/>
    <property type="match status" value="1"/>
</dbReference>
<name>A0ABV5IG52_9ACTN</name>
<evidence type="ECO:0000256" key="6">
    <source>
        <dbReference type="SAM" id="Phobius"/>
    </source>
</evidence>
<keyword evidence="7" id="KW-0732">Signal</keyword>
<proteinExistence type="inferred from homology"/>
<organism evidence="8 9">
    <name type="scientific">Nonomuraea spiralis</name>
    <dbReference type="NCBI Taxonomy" id="46182"/>
    <lineage>
        <taxon>Bacteria</taxon>
        <taxon>Bacillati</taxon>
        <taxon>Actinomycetota</taxon>
        <taxon>Actinomycetes</taxon>
        <taxon>Streptosporangiales</taxon>
        <taxon>Streptosporangiaceae</taxon>
        <taxon>Nonomuraea</taxon>
    </lineage>
</organism>
<dbReference type="EMBL" id="JBHMEI010000015">
    <property type="protein sequence ID" value="MFB9203520.1"/>
    <property type="molecule type" value="Genomic_DNA"/>
</dbReference>
<dbReference type="PANTHER" id="PTHR10057">
    <property type="entry name" value="PERIPHERAL-TYPE BENZODIAZEPINE RECEPTOR"/>
    <property type="match status" value="1"/>
</dbReference>
<feature type="transmembrane region" description="Helical" evidence="6">
    <location>
        <begin position="133"/>
        <end position="154"/>
    </location>
</feature>
<dbReference type="InterPro" id="IPR004307">
    <property type="entry name" value="TspO_MBR"/>
</dbReference>
<dbReference type="PANTHER" id="PTHR10057:SF0">
    <property type="entry name" value="TRANSLOCATOR PROTEIN"/>
    <property type="match status" value="1"/>
</dbReference>
<dbReference type="Gene3D" id="1.20.1260.100">
    <property type="entry name" value="TspO/MBR protein"/>
    <property type="match status" value="1"/>
</dbReference>
<comment type="caution">
    <text evidence="8">The sequence shown here is derived from an EMBL/GenBank/DDBJ whole genome shotgun (WGS) entry which is preliminary data.</text>
</comment>
<dbReference type="Proteomes" id="UP001589647">
    <property type="component" value="Unassembled WGS sequence"/>
</dbReference>
<dbReference type="Pfam" id="PF03073">
    <property type="entry name" value="TspO_MBR"/>
    <property type="match status" value="1"/>
</dbReference>
<sequence>MQIRRPFARNLIATTAAVAATATLGSLATASGTAWYRTLRKPRWQPPAQAFGLVWTPIYGLIAYAGARALTSGHDRAGLARALGVNLALNAAWTPLFFRARAPRLALADIVALDAANLVLLRRFRRADRRAGLALLPYVGWTAFATALNASIAARNP</sequence>
<evidence type="ECO:0000313" key="9">
    <source>
        <dbReference type="Proteomes" id="UP001589647"/>
    </source>
</evidence>